<dbReference type="AlphaFoldDB" id="A0AAW9DLU7"/>
<feature type="compositionally biased region" description="Basic and acidic residues" evidence="1">
    <location>
        <begin position="217"/>
        <end position="226"/>
    </location>
</feature>
<feature type="compositionally biased region" description="Basic and acidic residues" evidence="1">
    <location>
        <begin position="188"/>
        <end position="204"/>
    </location>
</feature>
<evidence type="ECO:0000256" key="1">
    <source>
        <dbReference type="SAM" id="MobiDB-lite"/>
    </source>
</evidence>
<organism evidence="2 3">
    <name type="scientific">Acidiphilium acidophilum</name>
    <name type="common">Thiobacillus acidophilus</name>
    <dbReference type="NCBI Taxonomy" id="76588"/>
    <lineage>
        <taxon>Bacteria</taxon>
        <taxon>Pseudomonadati</taxon>
        <taxon>Pseudomonadota</taxon>
        <taxon>Alphaproteobacteria</taxon>
        <taxon>Acetobacterales</taxon>
        <taxon>Acidocellaceae</taxon>
        <taxon>Acidiphilium</taxon>
    </lineage>
</organism>
<dbReference type="EMBL" id="JAWXYB010000006">
    <property type="protein sequence ID" value="MDX5929448.1"/>
    <property type="molecule type" value="Genomic_DNA"/>
</dbReference>
<keyword evidence="3" id="KW-1185">Reference proteome</keyword>
<dbReference type="RefSeq" id="WP_319612521.1">
    <property type="nucleotide sequence ID" value="NZ_JAWXYB010000006.1"/>
</dbReference>
<reference evidence="2 3" key="1">
    <citation type="submission" date="2023-11" db="EMBL/GenBank/DDBJ databases">
        <title>MicrobeMod: A computational toolkit for identifying prokaryotic methylation and restriction-modification with nanopore sequencing.</title>
        <authorList>
            <person name="Crits-Christoph A."/>
            <person name="Kang S.C."/>
            <person name="Lee H."/>
            <person name="Ostrov N."/>
        </authorList>
    </citation>
    <scope>NUCLEOTIDE SEQUENCE [LARGE SCALE GENOMIC DNA]</scope>
    <source>
        <strain evidence="2 3">DSMZ 700</strain>
    </source>
</reference>
<dbReference type="Proteomes" id="UP001279553">
    <property type="component" value="Unassembled WGS sequence"/>
</dbReference>
<feature type="compositionally biased region" description="Pro residues" evidence="1">
    <location>
        <begin position="171"/>
        <end position="187"/>
    </location>
</feature>
<name>A0AAW9DLU7_ACIAO</name>
<evidence type="ECO:0000313" key="3">
    <source>
        <dbReference type="Proteomes" id="UP001279553"/>
    </source>
</evidence>
<proteinExistence type="predicted"/>
<accession>A0AAW9DLU7</accession>
<feature type="region of interest" description="Disordered" evidence="1">
    <location>
        <begin position="151"/>
        <end position="226"/>
    </location>
</feature>
<gene>
    <name evidence="2" type="ORF">SIL87_01530</name>
</gene>
<comment type="caution">
    <text evidence="2">The sequence shown here is derived from an EMBL/GenBank/DDBJ whole genome shotgun (WGS) entry which is preliminary data.</text>
</comment>
<protein>
    <recommendedName>
        <fullName evidence="4">Transposase</fullName>
    </recommendedName>
</protein>
<sequence>MFVMTNTHLACYSKVEIVRILMVYGLVFVGREAKRTISNDNQRSTYYIQPITAISERKPTISKDIQRWWQRLPLRFQVAVRYRNLVKNSASKPRKGAMKVALHALRPEIEAGLAAQKPVIMIYDELKDRIPSGYEWFRRFVAREITGKAGSRGGRVSAKVNPAPETRPSNPTYPSPLPDASAPAPPPERIEPHESSEYQPRKFTDFGNLESTLDRWYPPKDRKEDK</sequence>
<evidence type="ECO:0008006" key="4">
    <source>
        <dbReference type="Google" id="ProtNLM"/>
    </source>
</evidence>
<evidence type="ECO:0000313" key="2">
    <source>
        <dbReference type="EMBL" id="MDX5929448.1"/>
    </source>
</evidence>